<gene>
    <name evidence="2" type="ORF">H9742_00050</name>
</gene>
<feature type="transmembrane region" description="Helical" evidence="1">
    <location>
        <begin position="130"/>
        <end position="149"/>
    </location>
</feature>
<feature type="transmembrane region" description="Helical" evidence="1">
    <location>
        <begin position="425"/>
        <end position="447"/>
    </location>
</feature>
<protein>
    <submittedName>
        <fullName evidence="2">Uncharacterized protein</fullName>
    </submittedName>
</protein>
<dbReference type="AlphaFoldDB" id="A0A9D1R3Q0"/>
<name>A0A9D1R3Q0_9FIRM</name>
<feature type="transmembrane region" description="Helical" evidence="1">
    <location>
        <begin position="211"/>
        <end position="230"/>
    </location>
</feature>
<reference evidence="2" key="1">
    <citation type="journal article" date="2021" name="PeerJ">
        <title>Extensive microbial diversity within the chicken gut microbiome revealed by metagenomics and culture.</title>
        <authorList>
            <person name="Gilroy R."/>
            <person name="Ravi A."/>
            <person name="Getino M."/>
            <person name="Pursley I."/>
            <person name="Horton D.L."/>
            <person name="Alikhan N.F."/>
            <person name="Baker D."/>
            <person name="Gharbi K."/>
            <person name="Hall N."/>
            <person name="Watson M."/>
            <person name="Adriaenssens E.M."/>
            <person name="Foster-Nyarko E."/>
            <person name="Jarju S."/>
            <person name="Secka A."/>
            <person name="Antonio M."/>
            <person name="Oren A."/>
            <person name="Chaudhuri R.R."/>
            <person name="La Ragione R."/>
            <person name="Hildebrand F."/>
            <person name="Pallen M.J."/>
        </authorList>
    </citation>
    <scope>NUCLEOTIDE SEQUENCE</scope>
    <source>
        <strain evidence="2">CHK195-6426</strain>
    </source>
</reference>
<feature type="transmembrane region" description="Helical" evidence="1">
    <location>
        <begin position="169"/>
        <end position="190"/>
    </location>
</feature>
<evidence type="ECO:0000313" key="2">
    <source>
        <dbReference type="EMBL" id="HIW79913.1"/>
    </source>
</evidence>
<feature type="transmembrane region" description="Helical" evidence="1">
    <location>
        <begin position="362"/>
        <end position="379"/>
    </location>
</feature>
<keyword evidence="1" id="KW-0812">Transmembrane</keyword>
<reference evidence="2" key="2">
    <citation type="submission" date="2021-04" db="EMBL/GenBank/DDBJ databases">
        <authorList>
            <person name="Gilroy R."/>
        </authorList>
    </citation>
    <scope>NUCLEOTIDE SEQUENCE</scope>
    <source>
        <strain evidence="2">CHK195-6426</strain>
    </source>
</reference>
<feature type="transmembrane region" description="Helical" evidence="1">
    <location>
        <begin position="332"/>
        <end position="350"/>
    </location>
</feature>
<evidence type="ECO:0000313" key="3">
    <source>
        <dbReference type="Proteomes" id="UP000824265"/>
    </source>
</evidence>
<keyword evidence="1" id="KW-0472">Membrane</keyword>
<dbReference type="EMBL" id="DXGH01000001">
    <property type="protein sequence ID" value="HIW79913.1"/>
    <property type="molecule type" value="Genomic_DNA"/>
</dbReference>
<sequence length="613" mass="68930">MKRKVKKEKVFSLIFILILVLYPLRHITWGLDIWDTGYNYANFQYMGLEHMDSMWLFSTYFANAVGNLLTKLPFAGSLAGMNFYTGLSVSLLSVGGYLFCTKKLGIGNFTAFLGELAAVSLCWCPTALLYNYLTYLLFFGCVVLLYEGLVKERPWCLALAGVCLGVNVFVRFSNLPQAAMILAVWAYAVLGGRSKGEKGGRIFGKAFQDTLWCLLGYALALLAFLAYIHLRYGLDAYVSGILRLFAMTDNATDYKASSMLMGLIGVYVENLYWVIRIGVIGAVAMILFQVLSVHPFLQKAGRVVCILLSAAMLGWLYYRGFCSLEFYSYGSMLRPGVLFLMLSMLIAFIRILDKGCPLPEKLVSGMMILVVLLTSIGSNNGVYPSLNNLFVATPFTLWQCGRFLKNQKPFRIKKLALSRFPLKGLLAAFLAMFLFQSGLFGLCFVFAEATGVQDVSARVENNQVLSGIGMSPQKAAWLGSITDYVEENHLRGREVILYGQIPALSYYLQMPAAFNPWPDLRSYSAEAMEQALKQTRKEAQESGVFPVVILENQFVRYLEGGEEALLELGVDQKRINEIKEDEKWKLLLEFMEENGYEQTFTNEKFGIWQASRW</sequence>
<accession>A0A9D1R3Q0</accession>
<comment type="caution">
    <text evidence="2">The sequence shown here is derived from an EMBL/GenBank/DDBJ whole genome shotgun (WGS) entry which is preliminary data.</text>
</comment>
<organism evidence="2 3">
    <name type="scientific">Candidatus Acetatifactor stercoripullorum</name>
    <dbReference type="NCBI Taxonomy" id="2838414"/>
    <lineage>
        <taxon>Bacteria</taxon>
        <taxon>Bacillati</taxon>
        <taxon>Bacillota</taxon>
        <taxon>Clostridia</taxon>
        <taxon>Lachnospirales</taxon>
        <taxon>Lachnospiraceae</taxon>
        <taxon>Acetatifactor</taxon>
    </lineage>
</organism>
<feature type="transmembrane region" description="Helical" evidence="1">
    <location>
        <begin position="81"/>
        <end position="99"/>
    </location>
</feature>
<dbReference type="Proteomes" id="UP000824265">
    <property type="component" value="Unassembled WGS sequence"/>
</dbReference>
<feature type="transmembrane region" description="Helical" evidence="1">
    <location>
        <begin position="303"/>
        <end position="320"/>
    </location>
</feature>
<evidence type="ECO:0000256" key="1">
    <source>
        <dbReference type="SAM" id="Phobius"/>
    </source>
</evidence>
<proteinExistence type="predicted"/>
<keyword evidence="1" id="KW-1133">Transmembrane helix</keyword>
<feature type="transmembrane region" description="Helical" evidence="1">
    <location>
        <begin position="271"/>
        <end position="291"/>
    </location>
</feature>